<gene>
    <name evidence="2" type="ORF">MJO52_05380</name>
</gene>
<dbReference type="Pfam" id="PF08808">
    <property type="entry name" value="RES"/>
    <property type="match status" value="1"/>
</dbReference>
<proteinExistence type="predicted"/>
<accession>A0ABY4VEZ0</accession>
<keyword evidence="3" id="KW-1185">Reference proteome</keyword>
<dbReference type="InterPro" id="IPR014914">
    <property type="entry name" value="RES_dom"/>
</dbReference>
<evidence type="ECO:0000313" key="2">
    <source>
        <dbReference type="EMBL" id="USD22565.1"/>
    </source>
</evidence>
<dbReference type="RefSeq" id="WP_252084922.1">
    <property type="nucleotide sequence ID" value="NZ_CP092418.1"/>
</dbReference>
<dbReference type="SMART" id="SM00953">
    <property type="entry name" value="RES"/>
    <property type="match status" value="1"/>
</dbReference>
<dbReference type="Proteomes" id="UP001055658">
    <property type="component" value="Chromosome"/>
</dbReference>
<feature type="domain" description="RES" evidence="1">
    <location>
        <begin position="194"/>
        <end position="349"/>
    </location>
</feature>
<reference evidence="2" key="1">
    <citation type="submission" date="2022-02" db="EMBL/GenBank/DDBJ databases">
        <title>Coral-associated bacteria.</title>
        <authorList>
            <person name="Tang K."/>
            <person name="Wang X."/>
        </authorList>
    </citation>
    <scope>NUCLEOTIDE SEQUENCE</scope>
    <source>
        <strain evidence="2">SCSIO 43006</strain>
    </source>
</reference>
<dbReference type="EMBL" id="CP092418">
    <property type="protein sequence ID" value="USD22565.1"/>
    <property type="molecule type" value="Genomic_DNA"/>
</dbReference>
<evidence type="ECO:0000259" key="1">
    <source>
        <dbReference type="SMART" id="SM00953"/>
    </source>
</evidence>
<name>A0ABY4VEZ0_9GAMM</name>
<organism evidence="2 3">
    <name type="scientific">Microbulbifer variabilis</name>
    <dbReference type="NCBI Taxonomy" id="266805"/>
    <lineage>
        <taxon>Bacteria</taxon>
        <taxon>Pseudomonadati</taxon>
        <taxon>Pseudomonadota</taxon>
        <taxon>Gammaproteobacteria</taxon>
        <taxon>Cellvibrionales</taxon>
        <taxon>Microbulbiferaceae</taxon>
        <taxon>Microbulbifer</taxon>
    </lineage>
</organism>
<protein>
    <submittedName>
        <fullName evidence="2">RES family NAD+ phosphorylase</fullName>
    </submittedName>
</protein>
<sequence length="410" mass="47101">MYKDSLKAYIQKKGSLKQCRYCKLENKSVSIKEFSDYLVKFIKKILVPTSDLSILEQSMIFECGSAEPRVFDLCDFFQTYDDFATEEFVEDFTNKLPEETDSNGNTILYAVDDGSLDELNDMEFRWNSFVEKLQRKERFFNSEALTFLDDLFKDFLESDDAQKAIITSISIETSIFRARRCVNKSEIKEIQKEPHTQLGPPPHNCTSDQRMTPIGISAFYGALDRNTCISEIRPLVGDAVITGEFRPLREFKLLDLNKLTQYSSELDIFSEGYLCRAHAAAFFEQLVFNMSRPARYGAKMPYLSTQVIFEYFSLRMGQLIRGVIYNSVQTGSNGKCIAIFPGYSAVNTEAVCMLSDQSFDFFQENKNSFFCIPESLRFHRIAGAKYTHQESKEDFLITANDRQLKLTGSQ</sequence>
<evidence type="ECO:0000313" key="3">
    <source>
        <dbReference type="Proteomes" id="UP001055658"/>
    </source>
</evidence>